<organism evidence="6">
    <name type="scientific">marine sediment metagenome</name>
    <dbReference type="NCBI Taxonomy" id="412755"/>
    <lineage>
        <taxon>unclassified sequences</taxon>
        <taxon>metagenomes</taxon>
        <taxon>ecological metagenomes</taxon>
    </lineage>
</organism>
<gene>
    <name evidence="6" type="ORF">S03H2_41877</name>
</gene>
<dbReference type="InterPro" id="IPR016192">
    <property type="entry name" value="APOBEC/CMP_deaminase_Zn-bd"/>
</dbReference>
<feature type="domain" description="CMP/dCMP-type deaminase" evidence="5">
    <location>
        <begin position="53"/>
        <end position="225"/>
    </location>
</feature>
<dbReference type="InterPro" id="IPR002125">
    <property type="entry name" value="CMP_dCMP_dom"/>
</dbReference>
<keyword evidence="2" id="KW-0479">Metal-binding</keyword>
<dbReference type="PANTHER" id="PTHR11086:SF18">
    <property type="entry name" value="DEOXYCYTIDYLATE DEAMINASE"/>
    <property type="match status" value="1"/>
</dbReference>
<dbReference type="AlphaFoldDB" id="X1IW70"/>
<evidence type="ECO:0000256" key="2">
    <source>
        <dbReference type="ARBA" id="ARBA00022723"/>
    </source>
</evidence>
<dbReference type="SUPFAM" id="SSF53927">
    <property type="entry name" value="Cytidine deaminase-like"/>
    <property type="match status" value="1"/>
</dbReference>
<sequence>PNGQQVRLCVDNADIAIRNYKPLRVERTRKDELRKKAEPLIRLITGEDTRSPSHEEYMMALAYTHALSSMCYKRQVGAVIEDANGVVLGAGCNNNPAPLDPCHLQWGECYRDIYKRELFDDLKLNAHCPSCKKPLNGNLTTDYKCGYCGFDVDKYYVRDRALSRCSALHAEESAIINAGAKNLEGCTMYTTTFPCFLCVQKIIGSGIKRVVYCEPYPDPDAAGLIRDVNEKLKPQEIEVYPFEGIKARAYFRVFGGWRKEQERMIDEKRRMA</sequence>
<dbReference type="InterPro" id="IPR016193">
    <property type="entry name" value="Cytidine_deaminase-like"/>
</dbReference>
<feature type="non-terminal residue" evidence="6">
    <location>
        <position position="272"/>
    </location>
</feature>
<dbReference type="Gene3D" id="3.40.140.10">
    <property type="entry name" value="Cytidine Deaminase, domain 2"/>
    <property type="match status" value="1"/>
</dbReference>
<feature type="non-terminal residue" evidence="6">
    <location>
        <position position="1"/>
    </location>
</feature>
<accession>X1IW70</accession>
<protein>
    <recommendedName>
        <fullName evidence="5">CMP/dCMP-type deaminase domain-containing protein</fullName>
    </recommendedName>
</protein>
<dbReference type="EMBL" id="BARU01026039">
    <property type="protein sequence ID" value="GAH73470.1"/>
    <property type="molecule type" value="Genomic_DNA"/>
</dbReference>
<evidence type="ECO:0000313" key="6">
    <source>
        <dbReference type="EMBL" id="GAH73470.1"/>
    </source>
</evidence>
<evidence type="ECO:0000256" key="3">
    <source>
        <dbReference type="ARBA" id="ARBA00022801"/>
    </source>
</evidence>
<dbReference type="PANTHER" id="PTHR11086">
    <property type="entry name" value="DEOXYCYTIDYLATE DEAMINASE-RELATED"/>
    <property type="match status" value="1"/>
</dbReference>
<dbReference type="PROSITE" id="PS00903">
    <property type="entry name" value="CYT_DCMP_DEAMINASES_1"/>
    <property type="match status" value="1"/>
</dbReference>
<dbReference type="PROSITE" id="PS51747">
    <property type="entry name" value="CYT_DCMP_DEAMINASES_2"/>
    <property type="match status" value="1"/>
</dbReference>
<dbReference type="GO" id="GO:0008270">
    <property type="term" value="F:zinc ion binding"/>
    <property type="evidence" value="ECO:0007669"/>
    <property type="project" value="InterPro"/>
</dbReference>
<proteinExistence type="inferred from homology"/>
<reference evidence="6" key="1">
    <citation type="journal article" date="2014" name="Front. Microbiol.">
        <title>High frequency of phylogenetically diverse reductive dehalogenase-homologous genes in deep subseafloor sedimentary metagenomes.</title>
        <authorList>
            <person name="Kawai M."/>
            <person name="Futagami T."/>
            <person name="Toyoda A."/>
            <person name="Takaki Y."/>
            <person name="Nishi S."/>
            <person name="Hori S."/>
            <person name="Arai W."/>
            <person name="Tsubouchi T."/>
            <person name="Morono Y."/>
            <person name="Uchiyama I."/>
            <person name="Ito T."/>
            <person name="Fujiyama A."/>
            <person name="Inagaki F."/>
            <person name="Takami H."/>
        </authorList>
    </citation>
    <scope>NUCLEOTIDE SEQUENCE</scope>
    <source>
        <strain evidence="6">Expedition CK06-06</strain>
    </source>
</reference>
<dbReference type="GO" id="GO:0005737">
    <property type="term" value="C:cytoplasm"/>
    <property type="evidence" value="ECO:0007669"/>
    <property type="project" value="TreeGrafter"/>
</dbReference>
<keyword evidence="3" id="KW-0378">Hydrolase</keyword>
<dbReference type="InterPro" id="IPR015517">
    <property type="entry name" value="dCMP_deaminase-rel"/>
</dbReference>
<comment type="caution">
    <text evidence="6">The sequence shown here is derived from an EMBL/GenBank/DDBJ whole genome shotgun (WGS) entry which is preliminary data.</text>
</comment>
<keyword evidence="4" id="KW-0862">Zinc</keyword>
<evidence type="ECO:0000259" key="5">
    <source>
        <dbReference type="PROSITE" id="PS51747"/>
    </source>
</evidence>
<dbReference type="Pfam" id="PF00383">
    <property type="entry name" value="dCMP_cyt_deam_1"/>
    <property type="match status" value="1"/>
</dbReference>
<evidence type="ECO:0000256" key="1">
    <source>
        <dbReference type="ARBA" id="ARBA00006576"/>
    </source>
</evidence>
<comment type="similarity">
    <text evidence="1">Belongs to the cytidine and deoxycytidylate deaminase family.</text>
</comment>
<dbReference type="GO" id="GO:0004132">
    <property type="term" value="F:dCMP deaminase activity"/>
    <property type="evidence" value="ECO:0007669"/>
    <property type="project" value="TreeGrafter"/>
</dbReference>
<evidence type="ECO:0000256" key="4">
    <source>
        <dbReference type="ARBA" id="ARBA00022833"/>
    </source>
</evidence>
<name>X1IW70_9ZZZZ</name>